<gene>
    <name evidence="4" type="ORF">FAS41_27355</name>
</gene>
<sequence length="378" mass="40656">MASKVRVGIISANWSLKVHGAAWRTLPGVEVAAICTAHRETAEAAAREFGIGKAYWDHRRMLDDPELEIIDIGTRPSIRQSMVLDALNAGKHVYSALPFATDLAHAQAMEAARGRNHVVGVVDAQFRWIPAAIRMKQLIEQGFLGRPLGFNVQLLLPLFRDGGFVYPHCAYPGGGLMPYKWLADRASGGSGWRNFATHSVLLLTHLLGPVAQASGCVDIGVPRWELPDGTTLQAGNEDLGVATLRLDNGAIGSLQAGWCVPDAQGLRLEVWGDRGRLLLVDPSFGDGISAQLYGSDARPVAFGSSAGEWLEVPDELFAVPGTTFDVNNAPPVMLPMAWMFQHMLAAIRGEEPASPSFAEAVHAQWVVEQVLTSSAAVA</sequence>
<evidence type="ECO:0000259" key="2">
    <source>
        <dbReference type="Pfam" id="PF01408"/>
    </source>
</evidence>
<dbReference type="RefSeq" id="WP_138526473.1">
    <property type="nucleotide sequence ID" value="NZ_SWDV01000048.1"/>
</dbReference>
<feature type="domain" description="GFO/IDH/MocA-like oxidoreductase" evidence="3">
    <location>
        <begin position="134"/>
        <end position="277"/>
    </location>
</feature>
<dbReference type="Pfam" id="PF22725">
    <property type="entry name" value="GFO_IDH_MocA_C3"/>
    <property type="match status" value="1"/>
</dbReference>
<dbReference type="Proteomes" id="UP000306635">
    <property type="component" value="Unassembled WGS sequence"/>
</dbReference>
<dbReference type="SUPFAM" id="SSF55347">
    <property type="entry name" value="Glyceraldehyde-3-phosphate dehydrogenase-like, C-terminal domain"/>
    <property type="match status" value="1"/>
</dbReference>
<proteinExistence type="predicted"/>
<dbReference type="PANTHER" id="PTHR43818:SF11">
    <property type="entry name" value="BCDNA.GH03377"/>
    <property type="match status" value="1"/>
</dbReference>
<keyword evidence="1" id="KW-0560">Oxidoreductase</keyword>
<dbReference type="GO" id="GO:0000166">
    <property type="term" value="F:nucleotide binding"/>
    <property type="evidence" value="ECO:0007669"/>
    <property type="project" value="InterPro"/>
</dbReference>
<dbReference type="AlphaFoldDB" id="A0A5R9QMU1"/>
<feature type="domain" description="Gfo/Idh/MocA-like oxidoreductase N-terminal" evidence="2">
    <location>
        <begin position="5"/>
        <end position="119"/>
    </location>
</feature>
<organism evidence="4 5">
    <name type="scientific">Pseudomonas nicosulfuronedens</name>
    <dbReference type="NCBI Taxonomy" id="2571105"/>
    <lineage>
        <taxon>Bacteria</taxon>
        <taxon>Pseudomonadati</taxon>
        <taxon>Pseudomonadota</taxon>
        <taxon>Gammaproteobacteria</taxon>
        <taxon>Pseudomonadales</taxon>
        <taxon>Pseudomonadaceae</taxon>
        <taxon>Pseudomonas</taxon>
    </lineage>
</organism>
<dbReference type="PANTHER" id="PTHR43818">
    <property type="entry name" value="BCDNA.GH03377"/>
    <property type="match status" value="1"/>
</dbReference>
<dbReference type="InterPro" id="IPR000683">
    <property type="entry name" value="Gfo/Idh/MocA-like_OxRdtase_N"/>
</dbReference>
<dbReference type="EMBL" id="SWDV01000048">
    <property type="protein sequence ID" value="TLX70629.1"/>
    <property type="molecule type" value="Genomic_DNA"/>
</dbReference>
<evidence type="ECO:0000256" key="1">
    <source>
        <dbReference type="ARBA" id="ARBA00023002"/>
    </source>
</evidence>
<evidence type="ECO:0000313" key="4">
    <source>
        <dbReference type="EMBL" id="TLX70629.1"/>
    </source>
</evidence>
<reference evidence="4 5" key="1">
    <citation type="submission" date="2019-04" db="EMBL/GenBank/DDBJ databases">
        <authorList>
            <person name="Li M."/>
        </authorList>
    </citation>
    <scope>NUCLEOTIDE SEQUENCE [LARGE SCALE GENOMIC DNA]</scope>
    <source>
        <strain evidence="4 5">LAM1902</strain>
    </source>
</reference>
<keyword evidence="5" id="KW-1185">Reference proteome</keyword>
<comment type="caution">
    <text evidence="4">The sequence shown here is derived from an EMBL/GenBank/DDBJ whole genome shotgun (WGS) entry which is preliminary data.</text>
</comment>
<evidence type="ECO:0000313" key="5">
    <source>
        <dbReference type="Proteomes" id="UP000306635"/>
    </source>
</evidence>
<dbReference type="OrthoDB" id="9781031at2"/>
<protein>
    <submittedName>
        <fullName evidence="4">Gfo/Idh/MocA family oxidoreductase</fullName>
    </submittedName>
</protein>
<dbReference type="Gene3D" id="3.30.360.10">
    <property type="entry name" value="Dihydrodipicolinate Reductase, domain 2"/>
    <property type="match status" value="1"/>
</dbReference>
<dbReference type="InterPro" id="IPR050463">
    <property type="entry name" value="Gfo/Idh/MocA_oxidrdct_glycsds"/>
</dbReference>
<dbReference type="SUPFAM" id="SSF51735">
    <property type="entry name" value="NAD(P)-binding Rossmann-fold domains"/>
    <property type="match status" value="1"/>
</dbReference>
<dbReference type="Pfam" id="PF01408">
    <property type="entry name" value="GFO_IDH_MocA"/>
    <property type="match status" value="1"/>
</dbReference>
<name>A0A5R9QMU1_9PSED</name>
<dbReference type="InterPro" id="IPR055170">
    <property type="entry name" value="GFO_IDH_MocA-like_dom"/>
</dbReference>
<evidence type="ECO:0000259" key="3">
    <source>
        <dbReference type="Pfam" id="PF22725"/>
    </source>
</evidence>
<accession>A0A5R9QMU1</accession>
<dbReference type="InterPro" id="IPR036291">
    <property type="entry name" value="NAD(P)-bd_dom_sf"/>
</dbReference>
<dbReference type="Gene3D" id="3.40.50.720">
    <property type="entry name" value="NAD(P)-binding Rossmann-like Domain"/>
    <property type="match status" value="1"/>
</dbReference>
<dbReference type="GO" id="GO:0016491">
    <property type="term" value="F:oxidoreductase activity"/>
    <property type="evidence" value="ECO:0007669"/>
    <property type="project" value="UniProtKB-KW"/>
</dbReference>